<keyword evidence="2" id="KW-0645">Protease</keyword>
<dbReference type="Proteomes" id="UP001652620">
    <property type="component" value="Chromosome 5"/>
</dbReference>
<dbReference type="InterPro" id="IPR039785">
    <property type="entry name" value="MINY3/4"/>
</dbReference>
<reference evidence="6" key="1">
    <citation type="submission" date="2025-08" db="UniProtKB">
        <authorList>
            <consortium name="RefSeq"/>
        </authorList>
    </citation>
    <scope>IDENTIFICATION</scope>
    <source>
        <tissue evidence="6">Adult</tissue>
    </source>
</reference>
<evidence type="ECO:0000256" key="1">
    <source>
        <dbReference type="ARBA" id="ARBA00011074"/>
    </source>
</evidence>
<dbReference type="GO" id="GO:0071108">
    <property type="term" value="P:protein K48-linked deubiquitination"/>
    <property type="evidence" value="ECO:0007669"/>
    <property type="project" value="InterPro"/>
</dbReference>
<evidence type="ECO:0000256" key="3">
    <source>
        <dbReference type="SAM" id="MobiDB-lite"/>
    </source>
</evidence>
<keyword evidence="5" id="KW-1185">Reference proteome</keyword>
<feature type="domain" description="Deubiquitinating enzyme MINDY-3/4 conserved" evidence="4">
    <location>
        <begin position="41"/>
        <end position="365"/>
    </location>
</feature>
<dbReference type="GO" id="GO:0004843">
    <property type="term" value="F:cysteine-type deubiquitinase activity"/>
    <property type="evidence" value="ECO:0007669"/>
    <property type="project" value="UniProtKB-UniRule"/>
</dbReference>
<gene>
    <name evidence="6" type="primary">LOC105229455</name>
</gene>
<organism evidence="5 6">
    <name type="scientific">Bactrocera dorsalis</name>
    <name type="common">Oriental fruit fly</name>
    <name type="synonym">Dacus dorsalis</name>
    <dbReference type="NCBI Taxonomy" id="27457"/>
    <lineage>
        <taxon>Eukaryota</taxon>
        <taxon>Metazoa</taxon>
        <taxon>Ecdysozoa</taxon>
        <taxon>Arthropoda</taxon>
        <taxon>Hexapoda</taxon>
        <taxon>Insecta</taxon>
        <taxon>Pterygota</taxon>
        <taxon>Neoptera</taxon>
        <taxon>Endopterygota</taxon>
        <taxon>Diptera</taxon>
        <taxon>Brachycera</taxon>
        <taxon>Muscomorpha</taxon>
        <taxon>Tephritoidea</taxon>
        <taxon>Tephritidae</taxon>
        <taxon>Bactrocera</taxon>
        <taxon>Bactrocera</taxon>
    </lineage>
</organism>
<dbReference type="GO" id="GO:0006508">
    <property type="term" value="P:proteolysis"/>
    <property type="evidence" value="ECO:0007669"/>
    <property type="project" value="UniProtKB-KW"/>
</dbReference>
<dbReference type="RefSeq" id="XP_029407487.2">
    <property type="nucleotide sequence ID" value="XM_029551627.2"/>
</dbReference>
<sequence>MSSRFIAEGGTPITPELATFIILFLNACILKPFPPMLKDLRQLVFGTSSIPMRAEWTQTPFTFGAPKEELSYGLRSPRNATRGLLSVVQGFILKYLLFGRRGRNNQDPLMCTQEMQTNALINALVEILRIISDKGKVTMVLPSPDEEVFVEHSVTFFHDSITEKLYIFTLSPHDELEYFIKRHLKLFTEEDSPGTLLFLYSAVLTRSMTKIRNDLDSNSKAVPLTMTNNEEGSLMIVTLLLTGRATPYLHNGVVNVGDENTYAIPQYGILSRCTIGLLLWDNDSTQPSVVTSRQPGSRLKTPNYPIWITSCCGHYGVAFNRNPELLRNYHAESRFDLNYYSCSGHNVFMTIDNRVYNEQATGMLERQATTETMTTGGGRRDDEAGGGGGDNTDLLVREELTMNTPLQRLIHTKWEEAHIRFNVQPSMLSYLFCTTP</sequence>
<dbReference type="PANTHER" id="PTHR12473:SF8">
    <property type="entry name" value="UBIQUITIN CARBOXYL-TERMINAL HYDROLASE MINDY-4-RELATED"/>
    <property type="match status" value="1"/>
</dbReference>
<name>A0A8N4L1T2_BACDO</name>
<dbReference type="Pfam" id="PF13898">
    <property type="entry name" value="MINDY-3_4_CD"/>
    <property type="match status" value="1"/>
</dbReference>
<dbReference type="SMART" id="SM01174">
    <property type="entry name" value="DUF4205"/>
    <property type="match status" value="1"/>
</dbReference>
<dbReference type="GO" id="GO:1990380">
    <property type="term" value="F:K48-linked deubiquitinase activity"/>
    <property type="evidence" value="ECO:0007669"/>
    <property type="project" value="UniProtKB-UniRule"/>
</dbReference>
<evidence type="ECO:0000256" key="2">
    <source>
        <dbReference type="RuleBase" id="RU367088"/>
    </source>
</evidence>
<comment type="function">
    <text evidence="2">Hydrolase that can remove 'Lys-48'-linked conjugated ubiquitin from proteins.</text>
</comment>
<comment type="catalytic activity">
    <reaction evidence="2">
        <text>Thiol-dependent hydrolysis of ester, thioester, amide, peptide and isopeptide bonds formed by the C-terminal Gly of ubiquitin (a 76-residue protein attached to proteins as an intracellular targeting signal).</text>
        <dbReference type="EC" id="3.4.19.12"/>
    </reaction>
</comment>
<dbReference type="AlphaFoldDB" id="A0A8N4L1T2"/>
<keyword evidence="2 6" id="KW-0378">Hydrolase</keyword>
<keyword evidence="2" id="KW-0788">Thiol protease</keyword>
<accession>A0A8N4L1T2</accession>
<evidence type="ECO:0000313" key="5">
    <source>
        <dbReference type="Proteomes" id="UP001652620"/>
    </source>
</evidence>
<dbReference type="GeneID" id="105229455"/>
<evidence type="ECO:0000259" key="4">
    <source>
        <dbReference type="SMART" id="SM01174"/>
    </source>
</evidence>
<dbReference type="InterPro" id="IPR025257">
    <property type="entry name" value="MINDY-3/4_CD"/>
</dbReference>
<protein>
    <recommendedName>
        <fullName evidence="2">Ubiquitin carboxyl-terminal hydrolase MINDY</fullName>
        <ecNumber evidence="2">3.4.19.12</ecNumber>
    </recommendedName>
</protein>
<dbReference type="EC" id="3.4.19.12" evidence="2"/>
<dbReference type="OrthoDB" id="10263628at2759"/>
<keyword evidence="2" id="KW-0833">Ubl conjugation pathway</keyword>
<proteinExistence type="inferred from homology"/>
<comment type="similarity">
    <text evidence="1 2">Belongs to the MINDY deubiquitinase family. FAM188 subfamily.</text>
</comment>
<evidence type="ECO:0000313" key="6">
    <source>
        <dbReference type="RefSeq" id="XP_029407487.2"/>
    </source>
</evidence>
<feature type="region of interest" description="Disordered" evidence="3">
    <location>
        <begin position="371"/>
        <end position="393"/>
    </location>
</feature>
<dbReference type="PANTHER" id="PTHR12473">
    <property type="entry name" value="UBIQUITIN CARBOXYL-TERMINAL HYDROLASE MINDY-4-RELATED"/>
    <property type="match status" value="1"/>
</dbReference>